<reference evidence="2" key="1">
    <citation type="journal article" date="2015" name="Nature">
        <title>Complex archaea that bridge the gap between prokaryotes and eukaryotes.</title>
        <authorList>
            <person name="Spang A."/>
            <person name="Saw J.H."/>
            <person name="Jorgensen S.L."/>
            <person name="Zaremba-Niedzwiedzka K."/>
            <person name="Martijn J."/>
            <person name="Lind A.E."/>
            <person name="van Eijk R."/>
            <person name="Schleper C."/>
            <person name="Guy L."/>
            <person name="Ettema T.J."/>
        </authorList>
    </citation>
    <scope>NUCLEOTIDE SEQUENCE</scope>
</reference>
<proteinExistence type="predicted"/>
<sequence>ALDEEPLSKELNGIAADLPDLEDIVLGRVSSLDSKEAASDDEDPFEEESAKDDNGANEEEPF</sequence>
<dbReference type="AlphaFoldDB" id="A0A0F9DEY4"/>
<gene>
    <name evidence="2" type="ORF">LCGC14_2554780</name>
</gene>
<feature type="region of interest" description="Disordered" evidence="1">
    <location>
        <begin position="32"/>
        <end position="62"/>
    </location>
</feature>
<feature type="non-terminal residue" evidence="2">
    <location>
        <position position="1"/>
    </location>
</feature>
<dbReference type="EMBL" id="LAZR01042022">
    <property type="protein sequence ID" value="KKL10538.1"/>
    <property type="molecule type" value="Genomic_DNA"/>
</dbReference>
<name>A0A0F9DEY4_9ZZZZ</name>
<organism evidence="2">
    <name type="scientific">marine sediment metagenome</name>
    <dbReference type="NCBI Taxonomy" id="412755"/>
    <lineage>
        <taxon>unclassified sequences</taxon>
        <taxon>metagenomes</taxon>
        <taxon>ecological metagenomes</taxon>
    </lineage>
</organism>
<protein>
    <submittedName>
        <fullName evidence="2">Uncharacterized protein</fullName>
    </submittedName>
</protein>
<feature type="compositionally biased region" description="Acidic residues" evidence="1">
    <location>
        <begin position="39"/>
        <end position="62"/>
    </location>
</feature>
<comment type="caution">
    <text evidence="2">The sequence shown here is derived from an EMBL/GenBank/DDBJ whole genome shotgun (WGS) entry which is preliminary data.</text>
</comment>
<accession>A0A0F9DEY4</accession>
<evidence type="ECO:0000256" key="1">
    <source>
        <dbReference type="SAM" id="MobiDB-lite"/>
    </source>
</evidence>
<evidence type="ECO:0000313" key="2">
    <source>
        <dbReference type="EMBL" id="KKL10538.1"/>
    </source>
</evidence>